<evidence type="ECO:0000313" key="8">
    <source>
        <dbReference type="Proteomes" id="UP000317650"/>
    </source>
</evidence>
<dbReference type="STRING" id="52838.A0A4S8KET6"/>
<organism evidence="7 8">
    <name type="scientific">Musa balbisiana</name>
    <name type="common">Banana</name>
    <dbReference type="NCBI Taxonomy" id="52838"/>
    <lineage>
        <taxon>Eukaryota</taxon>
        <taxon>Viridiplantae</taxon>
        <taxon>Streptophyta</taxon>
        <taxon>Embryophyta</taxon>
        <taxon>Tracheophyta</taxon>
        <taxon>Spermatophyta</taxon>
        <taxon>Magnoliopsida</taxon>
        <taxon>Liliopsida</taxon>
        <taxon>Zingiberales</taxon>
        <taxon>Musaceae</taxon>
        <taxon>Musa</taxon>
    </lineage>
</organism>
<sequence length="431" mass="46996">MGSAKEAEGEISPAPWTPGPIIVGAGPSGLAAAACLADVGIPSTVLEKSSCVASLWQHRTYDRLRLHLPKQFCELPLMGFPEGFPKYPSKQQFVSYMESYAAAFGVRPRFRTEVLAAEFDGAIGAWRVRTRDGGELVSRWLVVATGENAEPVIPEFPGMERFSGRVVHTCAYKSGADFKGEKVLVVGCGNSGMEVSLDLCRHGARPYMVVRNTVRVLPREMLGLSTFGVSMALLRWLPLRLVDQFLCGMAHLLLGDTDRLGLRRPKTGPIELKNLTGKTPVLDVGALAQIKSGNIKVMQGLKEMTTGGAKFVDGTEMQFDSIIMATGYKSNVPSWLKRCRGGPKPGQVYSAPSCTYVTLIRSLSQHWQGDCGLFTKEGMAKDPFPGGWKGEKGLYCVGFTRRGLLGASHDALNIASDVLLRWKEPRHMAMR</sequence>
<dbReference type="PRINTS" id="PR00368">
    <property type="entry name" value="FADPNR"/>
</dbReference>
<evidence type="ECO:0000256" key="2">
    <source>
        <dbReference type="ARBA" id="ARBA00022630"/>
    </source>
</evidence>
<protein>
    <recommendedName>
        <fullName evidence="6">Flavin-containing monooxygenase</fullName>
        <ecNumber evidence="6">1.-.-.-</ecNumber>
    </recommendedName>
</protein>
<dbReference type="GO" id="GO:0009851">
    <property type="term" value="P:auxin biosynthetic process"/>
    <property type="evidence" value="ECO:0007669"/>
    <property type="project" value="TreeGrafter"/>
</dbReference>
<dbReference type="GO" id="GO:0004499">
    <property type="term" value="F:N,N-dimethylaniline monooxygenase activity"/>
    <property type="evidence" value="ECO:0007669"/>
    <property type="project" value="InterPro"/>
</dbReference>
<gene>
    <name evidence="7" type="ORF">C4D60_Mb04t25760</name>
</gene>
<keyword evidence="3 6" id="KW-0274">FAD</keyword>
<evidence type="ECO:0000256" key="1">
    <source>
        <dbReference type="ARBA" id="ARBA00009183"/>
    </source>
</evidence>
<reference evidence="7 8" key="1">
    <citation type="journal article" date="2019" name="Nat. Plants">
        <title>Genome sequencing of Musa balbisiana reveals subgenome evolution and function divergence in polyploid bananas.</title>
        <authorList>
            <person name="Yao X."/>
        </authorList>
    </citation>
    <scope>NUCLEOTIDE SEQUENCE [LARGE SCALE GENOMIC DNA]</scope>
    <source>
        <strain evidence="8">cv. DH-PKW</strain>
        <tissue evidence="7">Leaves</tissue>
    </source>
</reference>
<evidence type="ECO:0000256" key="6">
    <source>
        <dbReference type="RuleBase" id="RU361177"/>
    </source>
</evidence>
<dbReference type="PROSITE" id="PS51257">
    <property type="entry name" value="PROKAR_LIPOPROTEIN"/>
    <property type="match status" value="1"/>
</dbReference>
<keyword evidence="8" id="KW-1185">Reference proteome</keyword>
<dbReference type="EC" id="1.-.-.-" evidence="6"/>
<evidence type="ECO:0000256" key="5">
    <source>
        <dbReference type="ARBA" id="ARBA00047707"/>
    </source>
</evidence>
<evidence type="ECO:0000256" key="4">
    <source>
        <dbReference type="ARBA" id="ARBA00023002"/>
    </source>
</evidence>
<dbReference type="InterPro" id="IPR050982">
    <property type="entry name" value="Auxin_biosynth/cation_transpt"/>
</dbReference>
<dbReference type="InterPro" id="IPR020946">
    <property type="entry name" value="Flavin_mOase-like"/>
</dbReference>
<dbReference type="Pfam" id="PF00743">
    <property type="entry name" value="FMO-like"/>
    <property type="match status" value="1"/>
</dbReference>
<keyword evidence="4 6" id="KW-0560">Oxidoreductase</keyword>
<dbReference type="PRINTS" id="PR00469">
    <property type="entry name" value="PNDRDTASEII"/>
</dbReference>
<comment type="catalytic activity">
    <reaction evidence="5">
        <text>indole-3-pyruvate + NADPH + O2 + H(+) = (indol-3-yl)acetate + CO2 + NADP(+) + H2O</text>
        <dbReference type="Rhea" id="RHEA:34331"/>
        <dbReference type="ChEBI" id="CHEBI:15377"/>
        <dbReference type="ChEBI" id="CHEBI:15378"/>
        <dbReference type="ChEBI" id="CHEBI:15379"/>
        <dbReference type="ChEBI" id="CHEBI:16526"/>
        <dbReference type="ChEBI" id="CHEBI:17640"/>
        <dbReference type="ChEBI" id="CHEBI:30854"/>
        <dbReference type="ChEBI" id="CHEBI:57783"/>
        <dbReference type="ChEBI" id="CHEBI:58349"/>
        <dbReference type="EC" id="1.14.13.168"/>
    </reaction>
</comment>
<comment type="caution">
    <text evidence="7">The sequence shown here is derived from an EMBL/GenBank/DDBJ whole genome shotgun (WGS) entry which is preliminary data.</text>
</comment>
<dbReference type="SUPFAM" id="SSF51905">
    <property type="entry name" value="FAD/NAD(P)-binding domain"/>
    <property type="match status" value="2"/>
</dbReference>
<accession>A0A4S8KET6</accession>
<dbReference type="GO" id="GO:0103075">
    <property type="term" value="F:indole-3-pyruvate monooxygenase activity"/>
    <property type="evidence" value="ECO:0007669"/>
    <property type="project" value="UniProtKB-EC"/>
</dbReference>
<dbReference type="PANTHER" id="PTHR43539:SF78">
    <property type="entry name" value="FLAVIN-CONTAINING MONOOXYGENASE"/>
    <property type="match status" value="1"/>
</dbReference>
<dbReference type="Gene3D" id="3.50.50.60">
    <property type="entry name" value="FAD/NAD(P)-binding domain"/>
    <property type="match status" value="1"/>
</dbReference>
<name>A0A4S8KET6_MUSBA</name>
<keyword evidence="6" id="KW-0503">Monooxygenase</keyword>
<dbReference type="GO" id="GO:0050660">
    <property type="term" value="F:flavin adenine dinucleotide binding"/>
    <property type="evidence" value="ECO:0007669"/>
    <property type="project" value="InterPro"/>
</dbReference>
<evidence type="ECO:0000256" key="3">
    <source>
        <dbReference type="ARBA" id="ARBA00022827"/>
    </source>
</evidence>
<dbReference type="Proteomes" id="UP000317650">
    <property type="component" value="Chromosome 4"/>
</dbReference>
<comment type="cofactor">
    <cofactor evidence="6">
        <name>FAD</name>
        <dbReference type="ChEBI" id="CHEBI:57692"/>
    </cofactor>
</comment>
<comment type="similarity">
    <text evidence="1 6">Belongs to the FMO family.</text>
</comment>
<dbReference type="AlphaFoldDB" id="A0A4S8KET6"/>
<dbReference type="EMBL" id="PYDT01000001">
    <property type="protein sequence ID" value="THU73711.1"/>
    <property type="molecule type" value="Genomic_DNA"/>
</dbReference>
<keyword evidence="2 6" id="KW-0285">Flavoprotein</keyword>
<dbReference type="InterPro" id="IPR036188">
    <property type="entry name" value="FAD/NAD-bd_sf"/>
</dbReference>
<evidence type="ECO:0000313" key="7">
    <source>
        <dbReference type="EMBL" id="THU73711.1"/>
    </source>
</evidence>
<dbReference type="PANTHER" id="PTHR43539">
    <property type="entry name" value="FLAVIN-BINDING MONOOXYGENASE-LIKE PROTEIN (AFU_ORTHOLOGUE AFUA_4G09220)"/>
    <property type="match status" value="1"/>
</dbReference>
<dbReference type="GO" id="GO:0050661">
    <property type="term" value="F:NADP binding"/>
    <property type="evidence" value="ECO:0007669"/>
    <property type="project" value="InterPro"/>
</dbReference>
<proteinExistence type="inferred from homology"/>